<sequence length="310" mass="36256">MSNETSSSTNSIETSLTRTIKLILFAIPLGPSLLCSLHIMICIARKHKLRHRTNHVMICIIIVDFIELTYDLAAITMPYLKTGRIYNLSLCLYWVTGNYALQGISAWLMAWASIDRYLLIFYHRLLSTFTRCDLPLIIIHGFVVLWYVIVTITHPCTENWFDETRFLCGGPCFNINSIIATTDWILLVLIPAMIIIIVNLLLLVRILVQKLWLRSSFKNRRLQWRKTANLLIQLLGITIVFLITQVPLAILCLVQIFLVPDFLIDVSHIWLYYMPYFIYITTPFAYIVTTKECRTRTFRQQQHRIYPIHR</sequence>
<feature type="transmembrane region" description="Helical" evidence="5">
    <location>
        <begin position="56"/>
        <end position="79"/>
    </location>
</feature>
<dbReference type="InterPro" id="IPR017452">
    <property type="entry name" value="GPCR_Rhodpsn_7TM"/>
</dbReference>
<gene>
    <name evidence="8" type="ORF">EDS130_LOCUS24588</name>
    <name evidence="7" type="ORF">XAT740_LOCUS6028</name>
</gene>
<dbReference type="Gene3D" id="1.20.1070.10">
    <property type="entry name" value="Rhodopsin 7-helix transmembrane proteins"/>
    <property type="match status" value="1"/>
</dbReference>
<feature type="domain" description="G-protein coupled receptors family 1 profile" evidence="6">
    <location>
        <begin position="35"/>
        <end position="286"/>
    </location>
</feature>
<dbReference type="EMBL" id="CAJNOR010000269">
    <property type="protein sequence ID" value="CAF0861808.1"/>
    <property type="molecule type" value="Genomic_DNA"/>
</dbReference>
<feature type="transmembrane region" description="Helical" evidence="5">
    <location>
        <begin position="134"/>
        <end position="153"/>
    </location>
</feature>
<comment type="caution">
    <text evidence="8">The sequence shown here is derived from an EMBL/GenBank/DDBJ whole genome shotgun (WGS) entry which is preliminary data.</text>
</comment>
<evidence type="ECO:0000256" key="3">
    <source>
        <dbReference type="ARBA" id="ARBA00022989"/>
    </source>
</evidence>
<feature type="transmembrane region" description="Helical" evidence="5">
    <location>
        <begin position="20"/>
        <end position="44"/>
    </location>
</feature>
<dbReference type="InterPro" id="IPR000276">
    <property type="entry name" value="GPCR_Rhodpsn"/>
</dbReference>
<evidence type="ECO:0000313" key="8">
    <source>
        <dbReference type="EMBL" id="CAF1187096.1"/>
    </source>
</evidence>
<dbReference type="CDD" id="cd00637">
    <property type="entry name" value="7tm_classA_rhodopsin-like"/>
    <property type="match status" value="1"/>
</dbReference>
<accession>A0A814VHC2</accession>
<evidence type="ECO:0000256" key="1">
    <source>
        <dbReference type="ARBA" id="ARBA00004370"/>
    </source>
</evidence>
<dbReference type="PROSITE" id="PS50262">
    <property type="entry name" value="G_PROTEIN_RECEP_F1_2"/>
    <property type="match status" value="1"/>
</dbReference>
<evidence type="ECO:0000313" key="10">
    <source>
        <dbReference type="Proteomes" id="UP000663852"/>
    </source>
</evidence>
<evidence type="ECO:0000259" key="6">
    <source>
        <dbReference type="PROSITE" id="PS50262"/>
    </source>
</evidence>
<dbReference type="SUPFAM" id="SSF81321">
    <property type="entry name" value="Family A G protein-coupled receptor-like"/>
    <property type="match status" value="1"/>
</dbReference>
<keyword evidence="3 5" id="KW-1133">Transmembrane helix</keyword>
<name>A0A814VHC2_ADIRI</name>
<feature type="transmembrane region" description="Helical" evidence="5">
    <location>
        <begin position="184"/>
        <end position="208"/>
    </location>
</feature>
<feature type="transmembrane region" description="Helical" evidence="5">
    <location>
        <begin position="229"/>
        <end position="258"/>
    </location>
</feature>
<proteinExistence type="predicted"/>
<organism evidence="8 10">
    <name type="scientific">Adineta ricciae</name>
    <name type="common">Rotifer</name>
    <dbReference type="NCBI Taxonomy" id="249248"/>
    <lineage>
        <taxon>Eukaryota</taxon>
        <taxon>Metazoa</taxon>
        <taxon>Spiralia</taxon>
        <taxon>Gnathifera</taxon>
        <taxon>Rotifera</taxon>
        <taxon>Eurotatoria</taxon>
        <taxon>Bdelloidea</taxon>
        <taxon>Adinetida</taxon>
        <taxon>Adinetidae</taxon>
        <taxon>Adineta</taxon>
    </lineage>
</organism>
<dbReference type="EMBL" id="CAJNOJ010000140">
    <property type="protein sequence ID" value="CAF1187096.1"/>
    <property type="molecule type" value="Genomic_DNA"/>
</dbReference>
<keyword evidence="9" id="KW-1185">Reference proteome</keyword>
<evidence type="ECO:0000313" key="7">
    <source>
        <dbReference type="EMBL" id="CAF0861808.1"/>
    </source>
</evidence>
<reference evidence="8" key="1">
    <citation type="submission" date="2021-02" db="EMBL/GenBank/DDBJ databases">
        <authorList>
            <person name="Nowell W R."/>
        </authorList>
    </citation>
    <scope>NUCLEOTIDE SEQUENCE</scope>
</reference>
<dbReference type="GO" id="GO:0016020">
    <property type="term" value="C:membrane"/>
    <property type="evidence" value="ECO:0007669"/>
    <property type="project" value="UniProtKB-SubCell"/>
</dbReference>
<protein>
    <recommendedName>
        <fullName evidence="6">G-protein coupled receptors family 1 profile domain-containing protein</fullName>
    </recommendedName>
</protein>
<dbReference type="OrthoDB" id="10016905at2759"/>
<feature type="transmembrane region" description="Helical" evidence="5">
    <location>
        <begin position="270"/>
        <end position="289"/>
    </location>
</feature>
<evidence type="ECO:0000256" key="4">
    <source>
        <dbReference type="ARBA" id="ARBA00023136"/>
    </source>
</evidence>
<dbReference type="AlphaFoldDB" id="A0A814VHC2"/>
<dbReference type="Proteomes" id="UP000663852">
    <property type="component" value="Unassembled WGS sequence"/>
</dbReference>
<dbReference type="Pfam" id="PF00001">
    <property type="entry name" value="7tm_1"/>
    <property type="match status" value="1"/>
</dbReference>
<feature type="transmembrane region" description="Helical" evidence="5">
    <location>
        <begin position="99"/>
        <end position="122"/>
    </location>
</feature>
<evidence type="ECO:0000256" key="5">
    <source>
        <dbReference type="SAM" id="Phobius"/>
    </source>
</evidence>
<evidence type="ECO:0000256" key="2">
    <source>
        <dbReference type="ARBA" id="ARBA00022692"/>
    </source>
</evidence>
<comment type="subcellular location">
    <subcellularLocation>
        <location evidence="1">Membrane</location>
    </subcellularLocation>
</comment>
<dbReference type="Proteomes" id="UP000663828">
    <property type="component" value="Unassembled WGS sequence"/>
</dbReference>
<evidence type="ECO:0000313" key="9">
    <source>
        <dbReference type="Proteomes" id="UP000663828"/>
    </source>
</evidence>
<dbReference type="GO" id="GO:0004930">
    <property type="term" value="F:G protein-coupled receptor activity"/>
    <property type="evidence" value="ECO:0007669"/>
    <property type="project" value="InterPro"/>
</dbReference>
<keyword evidence="4 5" id="KW-0472">Membrane</keyword>
<keyword evidence="2 5" id="KW-0812">Transmembrane</keyword>